<name>A0A6J6K343_9ZZZZ</name>
<reference evidence="3" key="1">
    <citation type="submission" date="2020-05" db="EMBL/GenBank/DDBJ databases">
        <authorList>
            <person name="Chiriac C."/>
            <person name="Salcher M."/>
            <person name="Ghai R."/>
            <person name="Kavagutti S V."/>
        </authorList>
    </citation>
    <scope>NUCLEOTIDE SEQUENCE</scope>
</reference>
<dbReference type="EMBL" id="CAEZTR010000039">
    <property type="protein sequence ID" value="CAB4576151.1"/>
    <property type="molecule type" value="Genomic_DNA"/>
</dbReference>
<proteinExistence type="predicted"/>
<dbReference type="AlphaFoldDB" id="A0A6J6K343"/>
<dbReference type="NCBIfam" id="TIGR03624">
    <property type="entry name" value="putative hydrolase"/>
    <property type="match status" value="1"/>
</dbReference>
<evidence type="ECO:0000313" key="2">
    <source>
        <dbReference type="EMBL" id="CAB4576151.1"/>
    </source>
</evidence>
<dbReference type="InterPro" id="IPR022454">
    <property type="entry name" value="CHP03883_F420-assoc"/>
</dbReference>
<dbReference type="Gene3D" id="1.20.150.30">
    <property type="entry name" value="Zincin-like metallopeptidase, N-terminal domain"/>
    <property type="match status" value="1"/>
</dbReference>
<organism evidence="3">
    <name type="scientific">freshwater metagenome</name>
    <dbReference type="NCBI Taxonomy" id="449393"/>
    <lineage>
        <taxon>unclassified sequences</taxon>
        <taxon>metagenomes</taxon>
        <taxon>ecological metagenomes</taxon>
    </lineage>
</organism>
<dbReference type="Pfam" id="PF10103">
    <property type="entry name" value="Zincin_2"/>
    <property type="match status" value="1"/>
</dbReference>
<dbReference type="PANTHER" id="PTHR39420:SF1">
    <property type="entry name" value="HYDROLASE"/>
    <property type="match status" value="1"/>
</dbReference>
<dbReference type="PANTHER" id="PTHR39420">
    <property type="match status" value="1"/>
</dbReference>
<dbReference type="EMBL" id="CAEZVV010000046">
    <property type="protein sequence ID" value="CAB4644187.1"/>
    <property type="molecule type" value="Genomic_DNA"/>
</dbReference>
<evidence type="ECO:0000313" key="1">
    <source>
        <dbReference type="EMBL" id="CAB4564584.1"/>
    </source>
</evidence>
<protein>
    <submittedName>
        <fullName evidence="3">Unannotated protein</fullName>
    </submittedName>
</protein>
<evidence type="ECO:0000313" key="3">
    <source>
        <dbReference type="EMBL" id="CAB4644187.1"/>
    </source>
</evidence>
<dbReference type="SUPFAM" id="SSF55486">
    <property type="entry name" value="Metalloproteases ('zincins'), catalytic domain"/>
    <property type="match status" value="1"/>
</dbReference>
<accession>A0A6J6K343</accession>
<sequence length="357" mass="39462">MAAAVDWGVAEKVAIRTAKKDPFAASYHYQSLQPDFDRLTAVAEELVAQETGLRSLAGPARARVTDRPGWIRANLASFQRLLAPMLDKFGDRVSSSRVAPITARLAGAELGVMLGWMSARVLGQYDLLVIEEENPQDQDIVYYVGPNVLALEKQFAFPPEEFRMWLALHEVTHRAQFTGVPWLREHFLGLVHETMNTIDPDPARMSETIARVTTAIRSGQKPLADGGLMTLIASPEQRAVLDQVSGMMSLLEGHGDITMDRAGQDLVPSADRFGKVLRERRESARGLARVFQQLIGLQAKLAQYAQGEAFITDVERAGGQQLLSRAWESPENLPSILEIRDPQRWIDRMGAALPVAG</sequence>
<dbReference type="EMBL" id="CAEZTG010000061">
    <property type="protein sequence ID" value="CAB4564584.1"/>
    <property type="molecule type" value="Genomic_DNA"/>
</dbReference>
<gene>
    <name evidence="1" type="ORF">UFOPK1603_00804</name>
    <name evidence="2" type="ORF">UFOPK1711_00821</name>
    <name evidence="3" type="ORF">UFOPK2143_00892</name>
</gene>
<dbReference type="InterPro" id="IPR042271">
    <property type="entry name" value="Zinicin_2_N"/>
</dbReference>
<dbReference type="InterPro" id="IPR018766">
    <property type="entry name" value="Zinicin_2"/>
</dbReference>
<dbReference type="NCBIfam" id="TIGR03883">
    <property type="entry name" value="DUF2342_F420"/>
    <property type="match status" value="1"/>
</dbReference>